<dbReference type="InterPro" id="IPR000277">
    <property type="entry name" value="Cys/Met-Metab_PyrdxlP-dep_enz"/>
</dbReference>
<keyword evidence="7" id="KW-1185">Reference proteome</keyword>
<evidence type="ECO:0000256" key="4">
    <source>
        <dbReference type="ARBA" id="ARBA00061376"/>
    </source>
</evidence>
<dbReference type="EMBL" id="ML732408">
    <property type="protein sequence ID" value="KAB8068214.1"/>
    <property type="molecule type" value="Genomic_DNA"/>
</dbReference>
<dbReference type="Gene3D" id="3.90.1150.10">
    <property type="entry name" value="Aspartate Aminotransferase, domain 1"/>
    <property type="match status" value="1"/>
</dbReference>
<accession>A0A5N5WLN5</accession>
<evidence type="ECO:0000313" key="7">
    <source>
        <dbReference type="Proteomes" id="UP000326565"/>
    </source>
</evidence>
<dbReference type="InterPro" id="IPR015424">
    <property type="entry name" value="PyrdxlP-dep_Trfase"/>
</dbReference>
<dbReference type="GO" id="GO:0016829">
    <property type="term" value="F:lyase activity"/>
    <property type="evidence" value="ECO:0007669"/>
    <property type="project" value="UniProtKB-KW"/>
</dbReference>
<organism evidence="6 7">
    <name type="scientific">Aspergillus leporis</name>
    <dbReference type="NCBI Taxonomy" id="41062"/>
    <lineage>
        <taxon>Eukaryota</taxon>
        <taxon>Fungi</taxon>
        <taxon>Dikarya</taxon>
        <taxon>Ascomycota</taxon>
        <taxon>Pezizomycotina</taxon>
        <taxon>Eurotiomycetes</taxon>
        <taxon>Eurotiomycetidae</taxon>
        <taxon>Eurotiales</taxon>
        <taxon>Aspergillaceae</taxon>
        <taxon>Aspergillus</taxon>
        <taxon>Aspergillus subgen. Circumdati</taxon>
    </lineage>
</organism>
<comment type="pathway">
    <text evidence="3">Amino-acid biosynthesis; L-methionine biosynthesis via de novo pathway.</text>
</comment>
<dbReference type="GO" id="GO:0019346">
    <property type="term" value="P:transsulfuration"/>
    <property type="evidence" value="ECO:0007669"/>
    <property type="project" value="InterPro"/>
</dbReference>
<evidence type="ECO:0000256" key="5">
    <source>
        <dbReference type="RuleBase" id="RU362118"/>
    </source>
</evidence>
<dbReference type="Proteomes" id="UP000326565">
    <property type="component" value="Unassembled WGS sequence"/>
</dbReference>
<dbReference type="InterPro" id="IPR015421">
    <property type="entry name" value="PyrdxlP-dep_Trfase_major"/>
</dbReference>
<evidence type="ECO:0000256" key="3">
    <source>
        <dbReference type="ARBA" id="ARBA00034478"/>
    </source>
</evidence>
<dbReference type="PANTHER" id="PTHR42699:SF1">
    <property type="entry name" value="CYSTATHIONINE GAMMA-SYNTHASE-RELATED"/>
    <property type="match status" value="1"/>
</dbReference>
<keyword evidence="6" id="KW-0456">Lyase</keyword>
<dbReference type="GO" id="GO:0003962">
    <property type="term" value="F:cystathionine gamma-synthase activity"/>
    <property type="evidence" value="ECO:0007669"/>
    <property type="project" value="TreeGrafter"/>
</dbReference>
<dbReference type="InterPro" id="IPR051750">
    <property type="entry name" value="Trans-sulfuration_enzymes"/>
</dbReference>
<evidence type="ECO:0000256" key="1">
    <source>
        <dbReference type="ARBA" id="ARBA00001933"/>
    </source>
</evidence>
<dbReference type="Pfam" id="PF01053">
    <property type="entry name" value="Cys_Met_Meta_PP"/>
    <property type="match status" value="1"/>
</dbReference>
<dbReference type="Gene3D" id="3.40.640.10">
    <property type="entry name" value="Type I PLP-dependent aspartate aminotransferase-like (Major domain)"/>
    <property type="match status" value="1"/>
</dbReference>
<dbReference type="InterPro" id="IPR015422">
    <property type="entry name" value="PyrdxlP-dep_Trfase_small"/>
</dbReference>
<protein>
    <submittedName>
        <fullName evidence="6">Cystathionine beta-lyase</fullName>
    </submittedName>
</protein>
<evidence type="ECO:0000256" key="2">
    <source>
        <dbReference type="ARBA" id="ARBA00022898"/>
    </source>
</evidence>
<dbReference type="PANTHER" id="PTHR42699">
    <property type="match status" value="1"/>
</dbReference>
<gene>
    <name evidence="6" type="ORF">BDV29DRAFT_199575</name>
</gene>
<name>A0A5N5WLN5_9EURO</name>
<dbReference type="SUPFAM" id="SSF53383">
    <property type="entry name" value="PLP-dependent transferases"/>
    <property type="match status" value="1"/>
</dbReference>
<proteinExistence type="inferred from homology"/>
<reference evidence="6 7" key="1">
    <citation type="submission" date="2019-04" db="EMBL/GenBank/DDBJ databases">
        <title>Friends and foes A comparative genomics study of 23 Aspergillus species from section Flavi.</title>
        <authorList>
            <consortium name="DOE Joint Genome Institute"/>
            <person name="Kjaerbolling I."/>
            <person name="Vesth T."/>
            <person name="Frisvad J.C."/>
            <person name="Nybo J.L."/>
            <person name="Theobald S."/>
            <person name="Kildgaard S."/>
            <person name="Isbrandt T."/>
            <person name="Kuo A."/>
            <person name="Sato A."/>
            <person name="Lyhne E.K."/>
            <person name="Kogle M.E."/>
            <person name="Wiebenga A."/>
            <person name="Kun R.S."/>
            <person name="Lubbers R.J."/>
            <person name="Makela M.R."/>
            <person name="Barry K."/>
            <person name="Chovatia M."/>
            <person name="Clum A."/>
            <person name="Daum C."/>
            <person name="Haridas S."/>
            <person name="He G."/>
            <person name="LaButti K."/>
            <person name="Lipzen A."/>
            <person name="Mondo S."/>
            <person name="Riley R."/>
            <person name="Salamov A."/>
            <person name="Simmons B.A."/>
            <person name="Magnuson J.K."/>
            <person name="Henrissat B."/>
            <person name="Mortensen U.H."/>
            <person name="Larsen T.O."/>
            <person name="Devries R.P."/>
            <person name="Grigoriev I.V."/>
            <person name="Machida M."/>
            <person name="Baker S.E."/>
            <person name="Andersen M.R."/>
        </authorList>
    </citation>
    <scope>NUCLEOTIDE SEQUENCE [LARGE SCALE GENOMIC DNA]</scope>
    <source>
        <strain evidence="6 7">CBS 151.66</strain>
    </source>
</reference>
<dbReference type="FunFam" id="3.90.1150.10:FF:000063">
    <property type="entry name" value="Probable cystathionine gamma-synthase"/>
    <property type="match status" value="1"/>
</dbReference>
<comment type="cofactor">
    <cofactor evidence="1 5">
        <name>pyridoxal 5'-phosphate</name>
        <dbReference type="ChEBI" id="CHEBI:597326"/>
    </cofactor>
</comment>
<keyword evidence="2 5" id="KW-0663">Pyridoxal phosphate</keyword>
<comment type="similarity">
    <text evidence="4">Belongs to the trans-sulfuration enzymes family. MET7 subfamily.</text>
</comment>
<sequence length="550" mass="60382">MPPFYPQRSPETWALGELQPPFTPHAVSASLPTWESVVRWSRREPGVVDKVKGGYPRFYINKIVQELGKEVLSRLNVTNANCMIFPSAASAARCTSSLLGKASPGSVRTVSFSMPNPLPEGLSPQEAKWAHFDIVIYPSDMQSEAMAFWRQSGDGISSRHAEYALSMINQLRPADDNCRTLCLDTVCQPCKAPRLQSGEKEKGFIRSLIAQLASSEKGGSLTAHDVFLFPKGLSAIYAVSRALRAMSLCGQDSIVVYGFPYSETVKCIELTGWSKFTLHGHGSKEELDRLEADLASGQRISALFCEFPSNPQLKSPDLPRLRALADQYNFVIACDETIGSFVNVEVLPYVDIVMTSLTKIFSGASDVMGGSVIVNPRSAYYDSIYDAIASLWEDTYFPTDAIALAQNCTDVVSRVKKCSHSAEAIANLIHAHPSVERVNYPALVPTRHLYEQCKRKEGGYGYLLSIIFHDPEAASVFYDNLHVAKGPSLGANFTLAIPYAVLSHFKELDWAASYDVPTHIVRISVGLEDPDELLAAVRRALDCVSRIGGP</sequence>
<evidence type="ECO:0000313" key="6">
    <source>
        <dbReference type="EMBL" id="KAB8068214.1"/>
    </source>
</evidence>
<dbReference type="GO" id="GO:0030170">
    <property type="term" value="F:pyridoxal phosphate binding"/>
    <property type="evidence" value="ECO:0007669"/>
    <property type="project" value="InterPro"/>
</dbReference>
<dbReference type="OrthoDB" id="10047078at2759"/>
<dbReference type="AlphaFoldDB" id="A0A5N5WLN5"/>